<dbReference type="InterPro" id="IPR044824">
    <property type="entry name" value="MAIN-like"/>
</dbReference>
<evidence type="ECO:0000259" key="1">
    <source>
        <dbReference type="Pfam" id="PF10536"/>
    </source>
</evidence>
<name>A0A6J1D8N6_MOMCH</name>
<dbReference type="Proteomes" id="UP000504603">
    <property type="component" value="Unplaced"/>
</dbReference>
<dbReference type="PANTHER" id="PTHR46033:SF8">
    <property type="entry name" value="PROTEIN MAINTENANCE OF MERISTEMS-LIKE"/>
    <property type="match status" value="1"/>
</dbReference>
<dbReference type="AlphaFoldDB" id="A0A6J1D8N6"/>
<dbReference type="RefSeq" id="XP_022149984.1">
    <property type="nucleotide sequence ID" value="XM_022294292.1"/>
</dbReference>
<dbReference type="GO" id="GO:0010073">
    <property type="term" value="P:meristem maintenance"/>
    <property type="evidence" value="ECO:0007669"/>
    <property type="project" value="InterPro"/>
</dbReference>
<gene>
    <name evidence="3" type="primary">LOC111018266</name>
</gene>
<dbReference type="OrthoDB" id="1871193at2759"/>
<reference evidence="3" key="1">
    <citation type="submission" date="2025-08" db="UniProtKB">
        <authorList>
            <consortium name="RefSeq"/>
        </authorList>
    </citation>
    <scope>IDENTIFICATION</scope>
    <source>
        <strain evidence="3">OHB3-1</strain>
    </source>
</reference>
<keyword evidence="2" id="KW-1185">Reference proteome</keyword>
<dbReference type="GeneID" id="111018266"/>
<dbReference type="PANTHER" id="PTHR46033">
    <property type="entry name" value="PROTEIN MAIN-LIKE 2"/>
    <property type="match status" value="1"/>
</dbReference>
<evidence type="ECO:0000313" key="3">
    <source>
        <dbReference type="RefSeq" id="XP_022149984.1"/>
    </source>
</evidence>
<feature type="domain" description="Aminotransferase-like plant mobile" evidence="1">
    <location>
        <begin position="60"/>
        <end position="328"/>
    </location>
</feature>
<dbReference type="KEGG" id="mcha:111018266"/>
<proteinExistence type="predicted"/>
<accession>A0A6J1D8N6</accession>
<dbReference type="Pfam" id="PF10536">
    <property type="entry name" value="PMD"/>
    <property type="match status" value="1"/>
</dbReference>
<organism evidence="2 3">
    <name type="scientific">Momordica charantia</name>
    <name type="common">Bitter gourd</name>
    <name type="synonym">Balsam pear</name>
    <dbReference type="NCBI Taxonomy" id="3673"/>
    <lineage>
        <taxon>Eukaryota</taxon>
        <taxon>Viridiplantae</taxon>
        <taxon>Streptophyta</taxon>
        <taxon>Embryophyta</taxon>
        <taxon>Tracheophyta</taxon>
        <taxon>Spermatophyta</taxon>
        <taxon>Magnoliopsida</taxon>
        <taxon>eudicotyledons</taxon>
        <taxon>Gunneridae</taxon>
        <taxon>Pentapetalae</taxon>
        <taxon>rosids</taxon>
        <taxon>fabids</taxon>
        <taxon>Cucurbitales</taxon>
        <taxon>Cucurbitaceae</taxon>
        <taxon>Momordiceae</taxon>
        <taxon>Momordica</taxon>
    </lineage>
</organism>
<protein>
    <submittedName>
        <fullName evidence="3">Serine/threonine-protein phosphatase 7 long form homolog</fullName>
    </submittedName>
</protein>
<dbReference type="InterPro" id="IPR019557">
    <property type="entry name" value="AminoTfrase-like_pln_mobile"/>
</dbReference>
<sequence length="395" mass="45291">MELDPGPTDRSILYAQARHRSELVWQGQCNEELHYQRREAVLNRSISLHPLIKHALRAFGFYGFARVKFIQLDWHLITALVERWRLETHTFQMPDGECTITLQDVEVQLGLPVNGEPLIGPINYDWKGIGQQLLGVTPDDRHIRGSRLSLPWLASQFCNLNDDADEETIARYARAYIMQLIGSSLFADKSNNLVHLMFLPLLSDFGVAGRFSWGGACLAWLYRTLCKACRSDSRDIVGPIILLQVWSWDRFPTMAPQHRHISNHELVDLPLAARWRDQFCVTEVSTHILIQFRYMLYILSPCLIIWEPYSKEFASLPDYCISGHDVWCTMYNVSTPARGPRLRGRRQVDQDAPIELDDPVPEVIYHNVEDIPPFTQTQDDAGSSTPMFMIPTPGS</sequence>
<evidence type="ECO:0000313" key="2">
    <source>
        <dbReference type="Proteomes" id="UP000504603"/>
    </source>
</evidence>